<dbReference type="Proteomes" id="UP000002695">
    <property type="component" value="Chromosome"/>
</dbReference>
<organism evidence="1 2">
    <name type="scientific">Salmonella typhimurium (strain 14028s / SGSC 2262)</name>
    <dbReference type="NCBI Taxonomy" id="588858"/>
    <lineage>
        <taxon>Bacteria</taxon>
        <taxon>Pseudomonadati</taxon>
        <taxon>Pseudomonadota</taxon>
        <taxon>Gammaproteobacteria</taxon>
        <taxon>Enterobacterales</taxon>
        <taxon>Enterobacteriaceae</taxon>
        <taxon>Salmonella</taxon>
    </lineage>
</organism>
<evidence type="ECO:0000313" key="2">
    <source>
        <dbReference type="Proteomes" id="UP000002695"/>
    </source>
</evidence>
<evidence type="ECO:0000313" key="1">
    <source>
        <dbReference type="EMBL" id="ACY87772.1"/>
    </source>
</evidence>
<gene>
    <name evidence="1" type="ordered locus">STM14_1282</name>
</gene>
<dbReference type="EMBL" id="CP001363">
    <property type="protein sequence ID" value="ACY87772.1"/>
    <property type="molecule type" value="Genomic_DNA"/>
</dbReference>
<keyword evidence="2" id="KW-1185">Reference proteome</keyword>
<dbReference type="HOGENOM" id="CLU_3358354_0_0_6"/>
<name>A0A0F6AZU8_SALT1</name>
<proteinExistence type="predicted"/>
<protein>
    <submittedName>
        <fullName evidence="1">Uncharacterized protein</fullName>
    </submittedName>
</protein>
<dbReference type="KEGG" id="seo:STM14_1282"/>
<reference evidence="1 2" key="1">
    <citation type="journal article" date="2010" name="J. Bacteriol.">
        <title>Short-term signatures of evolutionary change in the Salmonella enterica serovar typhimurium 14028 genome.</title>
        <authorList>
            <person name="Jarvik T."/>
            <person name="Smillie C."/>
            <person name="Groisman E.A."/>
            <person name="Ochman H."/>
        </authorList>
    </citation>
    <scope>NUCLEOTIDE SEQUENCE [LARGE SCALE GENOMIC DNA]</scope>
    <source>
        <strain evidence="2">14028s / SGSC 2262</strain>
    </source>
</reference>
<dbReference type="AlphaFoldDB" id="A0A0F6AZU8"/>
<accession>A0A0F6AZU8</accession>
<sequence length="36" mass="3964">MLGEYIVALLMFCVVLSSNSGSSPAVMVTHYGDREW</sequence>